<dbReference type="RefSeq" id="WP_208862151.1">
    <property type="nucleotide sequence ID" value="NZ_FNSR01000003.1"/>
</dbReference>
<sequence>MAIGKYFLAASAMFVVGAGPASADQLQGQLGVTITVGSGCTVVNGGQDGTLNAFGTLDFGTHYELNNNVSAQSNGSMGPMAVQCSNDTGYTVALGSGQNPGGSERQMSGGGNPVRYQLFQDAARTTQWGDGANFGQLLSKTGSGIPQDITVYGLVPPQSTPTAGTYNDVVLVTVAW</sequence>
<dbReference type="STRING" id="416943.SAMN05445871_5768"/>
<evidence type="ECO:0000259" key="2">
    <source>
        <dbReference type="Pfam" id="PF05229"/>
    </source>
</evidence>
<dbReference type="SMART" id="SM00972">
    <property type="entry name" value="SCPU"/>
    <property type="match status" value="1"/>
</dbReference>
<dbReference type="Pfam" id="PF05229">
    <property type="entry name" value="SCPU"/>
    <property type="match status" value="1"/>
</dbReference>
<feature type="signal peptide" evidence="1">
    <location>
        <begin position="1"/>
        <end position="23"/>
    </location>
</feature>
<dbReference type="EMBL" id="FOAJ01000001">
    <property type="protein sequence ID" value="SEK29483.1"/>
    <property type="molecule type" value="Genomic_DNA"/>
</dbReference>
<dbReference type="Proteomes" id="UP000199120">
    <property type="component" value="Unassembled WGS sequence"/>
</dbReference>
<protein>
    <submittedName>
        <fullName evidence="3">Spore coat protein U (SCPU) domain-containing protein</fullName>
    </submittedName>
</protein>
<dbReference type="AlphaFoldDB" id="A0A1H7FTS6"/>
<feature type="chain" id="PRO_5030028899" evidence="1">
    <location>
        <begin position="24"/>
        <end position="176"/>
    </location>
</feature>
<evidence type="ECO:0000313" key="3">
    <source>
        <dbReference type="EMBL" id="SEK29483.1"/>
    </source>
</evidence>
<keyword evidence="3" id="KW-0946">Virion</keyword>
<dbReference type="InterPro" id="IPR007893">
    <property type="entry name" value="Spore_coat_U/FanG"/>
</dbReference>
<feature type="domain" description="Spore coat protein U/FanG" evidence="2">
    <location>
        <begin position="28"/>
        <end position="173"/>
    </location>
</feature>
<accession>A0A1H7FTS6</accession>
<keyword evidence="1" id="KW-0732">Signal</keyword>
<organism evidence="3 4">
    <name type="scientific">Paraburkholderia caballeronis</name>
    <dbReference type="NCBI Taxonomy" id="416943"/>
    <lineage>
        <taxon>Bacteria</taxon>
        <taxon>Pseudomonadati</taxon>
        <taxon>Pseudomonadota</taxon>
        <taxon>Betaproteobacteria</taxon>
        <taxon>Burkholderiales</taxon>
        <taxon>Burkholderiaceae</taxon>
        <taxon>Paraburkholderia</taxon>
    </lineage>
</organism>
<dbReference type="PANTHER" id="PTHR37089">
    <property type="entry name" value="PROTEIN U-RELATED"/>
    <property type="match status" value="1"/>
</dbReference>
<dbReference type="InterPro" id="IPR053167">
    <property type="entry name" value="Spore_coat_component"/>
</dbReference>
<proteinExistence type="predicted"/>
<keyword evidence="3" id="KW-0167">Capsid protein</keyword>
<keyword evidence="4" id="KW-1185">Reference proteome</keyword>
<reference evidence="4" key="1">
    <citation type="submission" date="2016-10" db="EMBL/GenBank/DDBJ databases">
        <authorList>
            <person name="Varghese N."/>
            <person name="Submissions S."/>
        </authorList>
    </citation>
    <scope>NUCLEOTIDE SEQUENCE [LARGE SCALE GENOMIC DNA]</scope>
    <source>
        <strain evidence="4">LMG 26416</strain>
    </source>
</reference>
<name>A0A1H7FTS6_9BURK</name>
<gene>
    <name evidence="3" type="ORF">SAMN05192542_101476</name>
</gene>
<evidence type="ECO:0000256" key="1">
    <source>
        <dbReference type="SAM" id="SignalP"/>
    </source>
</evidence>
<evidence type="ECO:0000313" key="4">
    <source>
        <dbReference type="Proteomes" id="UP000199120"/>
    </source>
</evidence>